<proteinExistence type="predicted"/>
<dbReference type="PROSITE" id="PS50217">
    <property type="entry name" value="BZIP"/>
    <property type="match status" value="1"/>
</dbReference>
<feature type="region of interest" description="Disordered" evidence="2">
    <location>
        <begin position="15"/>
        <end position="48"/>
    </location>
</feature>
<dbReference type="GO" id="GO:0005634">
    <property type="term" value="C:nucleus"/>
    <property type="evidence" value="ECO:0007669"/>
    <property type="project" value="UniProtKB-ARBA"/>
</dbReference>
<evidence type="ECO:0000313" key="5">
    <source>
        <dbReference type="RefSeq" id="XP_024871583.1"/>
    </source>
</evidence>
<keyword evidence="4" id="KW-1185">Reference proteome</keyword>
<dbReference type="SMART" id="SM00338">
    <property type="entry name" value="BRLZ"/>
    <property type="match status" value="1"/>
</dbReference>
<dbReference type="GeneID" id="112454430"/>
<evidence type="ECO:0000259" key="3">
    <source>
        <dbReference type="PROSITE" id="PS50217"/>
    </source>
</evidence>
<keyword evidence="1" id="KW-0175">Coiled coil</keyword>
<feature type="compositionally biased region" description="Basic and acidic residues" evidence="2">
    <location>
        <begin position="388"/>
        <end position="406"/>
    </location>
</feature>
<feature type="region of interest" description="Disordered" evidence="2">
    <location>
        <begin position="444"/>
        <end position="464"/>
    </location>
</feature>
<accession>A0A6J1PQH9</accession>
<protein>
    <submittedName>
        <fullName evidence="5">Uncharacterized protein LOC112454430</fullName>
    </submittedName>
</protein>
<evidence type="ECO:0000256" key="1">
    <source>
        <dbReference type="SAM" id="Coils"/>
    </source>
</evidence>
<evidence type="ECO:0000313" key="4">
    <source>
        <dbReference type="Proteomes" id="UP000504618"/>
    </source>
</evidence>
<dbReference type="OrthoDB" id="6624782at2759"/>
<dbReference type="Pfam" id="PF07716">
    <property type="entry name" value="bZIP_2"/>
    <property type="match status" value="1"/>
</dbReference>
<feature type="compositionally biased region" description="Polar residues" evidence="2">
    <location>
        <begin position="239"/>
        <end position="251"/>
    </location>
</feature>
<dbReference type="GO" id="GO:0003700">
    <property type="term" value="F:DNA-binding transcription factor activity"/>
    <property type="evidence" value="ECO:0007669"/>
    <property type="project" value="InterPro"/>
</dbReference>
<dbReference type="AlphaFoldDB" id="A0A6J1PQH9"/>
<feature type="domain" description="BZIP" evidence="3">
    <location>
        <begin position="437"/>
        <end position="500"/>
    </location>
</feature>
<feature type="region of interest" description="Disordered" evidence="2">
    <location>
        <begin position="226"/>
        <end position="259"/>
    </location>
</feature>
<dbReference type="Gene3D" id="1.20.5.170">
    <property type="match status" value="1"/>
</dbReference>
<feature type="compositionally biased region" description="Basic and acidic residues" evidence="2">
    <location>
        <begin position="415"/>
        <end position="427"/>
    </location>
</feature>
<dbReference type="InterPro" id="IPR004827">
    <property type="entry name" value="bZIP"/>
</dbReference>
<organism evidence="4 5">
    <name type="scientific">Temnothorax curvispinosus</name>
    <dbReference type="NCBI Taxonomy" id="300111"/>
    <lineage>
        <taxon>Eukaryota</taxon>
        <taxon>Metazoa</taxon>
        <taxon>Ecdysozoa</taxon>
        <taxon>Arthropoda</taxon>
        <taxon>Hexapoda</taxon>
        <taxon>Insecta</taxon>
        <taxon>Pterygota</taxon>
        <taxon>Neoptera</taxon>
        <taxon>Endopterygota</taxon>
        <taxon>Hymenoptera</taxon>
        <taxon>Apocrita</taxon>
        <taxon>Aculeata</taxon>
        <taxon>Formicoidea</taxon>
        <taxon>Formicidae</taxon>
        <taxon>Myrmicinae</taxon>
        <taxon>Temnothorax</taxon>
    </lineage>
</organism>
<dbReference type="RefSeq" id="XP_024871583.1">
    <property type="nucleotide sequence ID" value="XM_025015815.1"/>
</dbReference>
<dbReference type="Proteomes" id="UP000504618">
    <property type="component" value="Unplaced"/>
</dbReference>
<dbReference type="InterPro" id="IPR046347">
    <property type="entry name" value="bZIP_sf"/>
</dbReference>
<feature type="region of interest" description="Disordered" evidence="2">
    <location>
        <begin position="74"/>
        <end position="94"/>
    </location>
</feature>
<dbReference type="SUPFAM" id="SSF57959">
    <property type="entry name" value="Leucine zipper domain"/>
    <property type="match status" value="1"/>
</dbReference>
<feature type="compositionally biased region" description="Basic and acidic residues" evidence="2">
    <location>
        <begin position="28"/>
        <end position="37"/>
    </location>
</feature>
<feature type="compositionally biased region" description="Low complexity" evidence="2">
    <location>
        <begin position="371"/>
        <end position="387"/>
    </location>
</feature>
<evidence type="ECO:0000256" key="2">
    <source>
        <dbReference type="SAM" id="MobiDB-lite"/>
    </source>
</evidence>
<name>A0A6J1PQH9_9HYME</name>
<feature type="coiled-coil region" evidence="1">
    <location>
        <begin position="469"/>
        <end position="496"/>
    </location>
</feature>
<sequence length="506" mass="56924">MKGFRETLAPIGYCGKRPCAPHPPTRSEISRRERETTTRASKIPPIYERPTTSNISVEEGGVLNVQKSWNRQQLPSSVTRGVRSRPLGDASTKVDTVPLLSPTMESELLKEPWVFPRTKANPTKKEDIAALSAWEEDFQDLSSWCMDTFQGQCDFHIGESTTFKLSGTKYEGNGVSIAEEEGLLKDLTRTTDDEKLDLKMDTVKTTKASSDNRHLLLSPSELVNEYGLGNNNNNEDNNASSSWLMSPESTASKSSSSSKQLNADISASLQSEGHDLDYVSPTSFNAITNQREMWDELRTIETTGSDTFDLLSYLWEDEMRSANVSTDSSAMLKVRSLATSSPVLSFTSTKVKTEEINEPTPPSTRRRMETRATSTITSSTAKTPAASRRSERTRIAMTKSKERERVTSTTVTSTKTKDKNGRKRYYEESDSDDDVALSQYRECREKNNEASRRSRMNKKAKESEMIKRATDLERDNKILKMKVEELEKLVTSMRNALLRSALKKEF</sequence>
<gene>
    <name evidence="5" type="primary">LOC112454430</name>
</gene>
<dbReference type="CDD" id="cd14813">
    <property type="entry name" value="bZIP_BmCbz-like"/>
    <property type="match status" value="1"/>
</dbReference>
<feature type="region of interest" description="Disordered" evidence="2">
    <location>
        <begin position="350"/>
        <end position="431"/>
    </location>
</feature>
<reference evidence="5" key="1">
    <citation type="submission" date="2025-08" db="UniProtKB">
        <authorList>
            <consortium name="RefSeq"/>
        </authorList>
    </citation>
    <scope>IDENTIFICATION</scope>
    <source>
        <tissue evidence="5">Whole body</tissue>
    </source>
</reference>